<evidence type="ECO:0000313" key="2">
    <source>
        <dbReference type="EMBL" id="QBQ73834.1"/>
    </source>
</evidence>
<organism evidence="2 3">
    <name type="scientific">Nodularia phage vB_NspS-kac68v161</name>
    <dbReference type="NCBI Taxonomy" id="2557582"/>
    <lineage>
        <taxon>Viruses</taxon>
        <taxon>Duplodnaviria</taxon>
        <taxon>Heunggongvirae</taxon>
        <taxon>Uroviricota</taxon>
        <taxon>Caudoviricetes</taxon>
        <taxon>Ravarandavirus</taxon>
        <taxon>Ravarandavirus kac68v161</taxon>
    </lineage>
</organism>
<protein>
    <submittedName>
        <fullName evidence="2">Uncharacterized protein</fullName>
    </submittedName>
</protein>
<keyword evidence="3" id="KW-1185">Reference proteome</keyword>
<reference evidence="2 3" key="1">
    <citation type="submission" date="2019-03" db="EMBL/GenBank/DDBJ databases">
        <title>Diversity and diversification of Nodularia spumigena cyanophages in the Baltic Sea.</title>
        <authorList>
            <person name="Sulcius S."/>
            <person name="Holmfeldt K."/>
            <person name="Simoliunas E."/>
        </authorList>
    </citation>
    <scope>NUCLEOTIDE SEQUENCE [LARGE SCALE GENOMIC DNA]</scope>
</reference>
<accession>A0A482MJ69</accession>
<sequence>MTTKTIKQKSYTQNTSDKSSMLEEKTLTTLAEAIKELDHPWVRK</sequence>
<feature type="region of interest" description="Disordered" evidence="1">
    <location>
        <begin position="1"/>
        <end position="21"/>
    </location>
</feature>
<feature type="compositionally biased region" description="Polar residues" evidence="1">
    <location>
        <begin position="1"/>
        <end position="19"/>
    </location>
</feature>
<gene>
    <name evidence="2" type="ORF">kac68v161_gp184</name>
</gene>
<proteinExistence type="predicted"/>
<evidence type="ECO:0000313" key="3">
    <source>
        <dbReference type="Proteomes" id="UP000305808"/>
    </source>
</evidence>
<evidence type="ECO:0000256" key="1">
    <source>
        <dbReference type="SAM" id="MobiDB-lite"/>
    </source>
</evidence>
<dbReference type="EMBL" id="MK605245">
    <property type="protein sequence ID" value="QBQ73834.1"/>
    <property type="molecule type" value="Genomic_DNA"/>
</dbReference>
<dbReference type="Proteomes" id="UP000305808">
    <property type="component" value="Segment"/>
</dbReference>
<name>A0A482MJ69_9CAUD</name>